<dbReference type="InterPro" id="IPR035965">
    <property type="entry name" value="PAS-like_dom_sf"/>
</dbReference>
<dbReference type="EMBL" id="BAAFST010000004">
    <property type="protein sequence ID" value="GAB1289280.1"/>
    <property type="molecule type" value="Genomic_DNA"/>
</dbReference>
<evidence type="ECO:0000256" key="5">
    <source>
        <dbReference type="ARBA" id="ARBA00023015"/>
    </source>
</evidence>
<dbReference type="InterPro" id="IPR050760">
    <property type="entry name" value="Period_circadian_regulator"/>
</dbReference>
<dbReference type="Pfam" id="PF12114">
    <property type="entry name" value="Period_C"/>
    <property type="match status" value="1"/>
</dbReference>
<feature type="region of interest" description="Disordered" evidence="9">
    <location>
        <begin position="495"/>
        <end position="551"/>
    </location>
</feature>
<feature type="region of interest" description="Disordered" evidence="9">
    <location>
        <begin position="422"/>
        <end position="453"/>
    </location>
</feature>
<feature type="domain" description="PAS" evidence="10">
    <location>
        <begin position="284"/>
        <end position="330"/>
    </location>
</feature>
<dbReference type="Pfam" id="PF21353">
    <property type="entry name" value="Per3-like_PAS-A"/>
    <property type="match status" value="1"/>
</dbReference>
<dbReference type="CDD" id="cd00130">
    <property type="entry name" value="PAS"/>
    <property type="match status" value="1"/>
</dbReference>
<evidence type="ECO:0000259" key="10">
    <source>
        <dbReference type="PROSITE" id="PS50112"/>
    </source>
</evidence>
<evidence type="ECO:0000256" key="4">
    <source>
        <dbReference type="ARBA" id="ARBA00022737"/>
    </source>
</evidence>
<dbReference type="PANTHER" id="PTHR11269:SF13">
    <property type="entry name" value="PERIOD CIRCADIAN PROTEIN HOMOLOG 3"/>
    <property type="match status" value="1"/>
</dbReference>
<dbReference type="InterPro" id="IPR022728">
    <property type="entry name" value="Period_circadian-like_C"/>
</dbReference>
<evidence type="ECO:0000313" key="12">
    <source>
        <dbReference type="Proteomes" id="UP001623349"/>
    </source>
</evidence>
<evidence type="ECO:0000256" key="8">
    <source>
        <dbReference type="ARBA" id="ARBA00023242"/>
    </source>
</evidence>
<feature type="compositionally biased region" description="Low complexity" evidence="9">
    <location>
        <begin position="422"/>
        <end position="437"/>
    </location>
</feature>
<name>A0ABQ0EQZ5_APOSI</name>
<feature type="region of interest" description="Disordered" evidence="9">
    <location>
        <begin position="809"/>
        <end position="839"/>
    </location>
</feature>
<feature type="region of interest" description="Disordered" evidence="9">
    <location>
        <begin position="755"/>
        <end position="793"/>
    </location>
</feature>
<evidence type="ECO:0000256" key="1">
    <source>
        <dbReference type="ARBA" id="ARBA00004123"/>
    </source>
</evidence>
<keyword evidence="5" id="KW-0805">Transcription regulation</keyword>
<reference evidence="11 12" key="1">
    <citation type="submission" date="2024-08" db="EMBL/GenBank/DDBJ databases">
        <title>The draft genome of Apodemus speciosus.</title>
        <authorList>
            <person name="Nabeshima K."/>
            <person name="Suzuki S."/>
            <person name="Onuma M."/>
        </authorList>
    </citation>
    <scope>NUCLEOTIDE SEQUENCE [LARGE SCALE GENOMIC DNA]</scope>
    <source>
        <strain evidence="11">IB14-021</strain>
    </source>
</reference>
<sequence>MDPCGDPAVPGGDCPQPRGPELRGASGPEGPLQGTCVDSSHSEHEDRNKMSEDLIMVVQEMKKYFPAERHTKPSTLDALNYALRCVHSVQANSEFFQSLSPRGARQADVIVYSLEDLTSLASEHTSKNTFQYLLPQVVTTGFCSTGDTFVAVFSFLSGRVVHMSEQAALILSSKKGFLKSLRFVDLLAPQDVRVFYAHTAPTQLPFWDNCTQRASHGGGDRAQKRCYSPFRILPYLVHVHSSAQPEPEPCCLTLVEKIHSGYEAPRIPVDKRIFTTTHTPGCVFLEVDERAVPLLGYLPQDLIGTSILTYLHPEDRPLMVAIHQKVLKYAGHPPFEHSPIRFCTQNGDYVILDSSWSSFVNPWSRKVSFIIGRHKVRTSPLNEDVFATRIKKAASNDKGIAELQEQIHRLLLQPVHASASSGYGSLGSSGSQGQHASITSSSESSGHCAEEAQQEQMTLQQVYASVNKIKNVGQQLYIESMARSSVKPMMETCVEPQDIQRTSVNIAEGERRRAGTDEQKDFSSPQTPKNKSTTDTGSGGDLQREQHSSSYQQMNCIDSVIRVPDKLQPPSLEKKVHLLHKHIVILRRSQTNPRGRQQPASDLNSQSLTAISFHLARFTISFSSLSPDTEQLLDIPKQETAGPATDAKGGAAQTLSTTALSVASDVSQCSCSSSTDRVPPLRSAESVAIACKPWALRTKASHLTAGEFKHVGLTAAALSAHTQKEEQNYVDRFREKILTSPYGCYLQQESKSHAKYSGVQGSPSKHSRCAGSERRKHKRKKLPMPLDTSHSGAHLCPHVRGLLPVEQHWSPSVTSSPRGEDTASQGGGGSAAWGAAAGWPPLSTGPQAVPAFPSAILDTLMTIFLHSAPLFPLWPASSSPYPSLGAATSPQMAPLVPATAPNLEPASSDHGQRSVEENWETDSEEFPIISSRSSSPLQLNLLQEEMPALSESADAVRRHTGPDTKHGFLCVALAVLELTQTSLALRCRLRAFLFIHIAQEHVDKRSRCVTGHDSRSHLCANRELVTATVQQESPSAATSGSSASSTYFSSSDYASEISENRQRSQDRQRDEAFPGAAEESIWKMIERTPECVLMTYQVPERGRAEVLRQDLEKLHSMEQPLFSPAQREELAKMHPWIHSHTAPQERHLQSYIACEDRGSVGDTAEVCEQQPEEDTS</sequence>
<dbReference type="SMART" id="SM00091">
    <property type="entry name" value="PAS"/>
    <property type="match status" value="1"/>
</dbReference>
<evidence type="ECO:0000256" key="2">
    <source>
        <dbReference type="ARBA" id="ARBA00004496"/>
    </source>
</evidence>
<dbReference type="Proteomes" id="UP001623349">
    <property type="component" value="Unassembled WGS sequence"/>
</dbReference>
<keyword evidence="4" id="KW-0677">Repeat</keyword>
<dbReference type="Pfam" id="PF08447">
    <property type="entry name" value="PAS_3"/>
    <property type="match status" value="1"/>
</dbReference>
<evidence type="ECO:0000313" key="11">
    <source>
        <dbReference type="EMBL" id="GAB1289280.1"/>
    </source>
</evidence>
<protein>
    <submittedName>
        <fullName evidence="11">Period circadian protein homolog 3</fullName>
    </submittedName>
</protein>
<keyword evidence="8" id="KW-0539">Nucleus</keyword>
<comment type="caution">
    <text evidence="11">The sequence shown here is derived from an EMBL/GenBank/DDBJ whole genome shotgun (WGS) entry which is preliminary data.</text>
</comment>
<feature type="region of interest" description="Disordered" evidence="9">
    <location>
        <begin position="1055"/>
        <end position="1075"/>
    </location>
</feature>
<keyword evidence="6" id="KW-0090">Biological rhythms</keyword>
<evidence type="ECO:0000256" key="9">
    <source>
        <dbReference type="SAM" id="MobiDB-lite"/>
    </source>
</evidence>
<dbReference type="PROSITE" id="PS50112">
    <property type="entry name" value="PAS"/>
    <property type="match status" value="1"/>
</dbReference>
<dbReference type="PANTHER" id="PTHR11269">
    <property type="entry name" value="PERIOD CIRCADIAN PROTEIN"/>
    <property type="match status" value="1"/>
</dbReference>
<comment type="subcellular location">
    <subcellularLocation>
        <location evidence="2">Cytoplasm</location>
    </subcellularLocation>
    <subcellularLocation>
        <location evidence="1">Nucleus</location>
    </subcellularLocation>
</comment>
<dbReference type="InterPro" id="IPR013655">
    <property type="entry name" value="PAS_fold_3"/>
</dbReference>
<dbReference type="InterPro" id="IPR048814">
    <property type="entry name" value="Per1-3_PAS-A"/>
</dbReference>
<gene>
    <name evidence="11" type="ORF">APTSU1_000451000</name>
</gene>
<dbReference type="Gene3D" id="3.30.450.20">
    <property type="entry name" value="PAS domain"/>
    <property type="match status" value="2"/>
</dbReference>
<keyword evidence="7" id="KW-0804">Transcription</keyword>
<keyword evidence="3" id="KW-0963">Cytoplasm</keyword>
<dbReference type="SUPFAM" id="SSF55785">
    <property type="entry name" value="PYP-like sensor domain (PAS domain)"/>
    <property type="match status" value="1"/>
</dbReference>
<evidence type="ECO:0000256" key="3">
    <source>
        <dbReference type="ARBA" id="ARBA00022490"/>
    </source>
</evidence>
<organism evidence="11 12">
    <name type="scientific">Apodemus speciosus</name>
    <name type="common">Large Japanese field mouse</name>
    <dbReference type="NCBI Taxonomy" id="105296"/>
    <lineage>
        <taxon>Eukaryota</taxon>
        <taxon>Metazoa</taxon>
        <taxon>Chordata</taxon>
        <taxon>Craniata</taxon>
        <taxon>Vertebrata</taxon>
        <taxon>Euteleostomi</taxon>
        <taxon>Mammalia</taxon>
        <taxon>Eutheria</taxon>
        <taxon>Euarchontoglires</taxon>
        <taxon>Glires</taxon>
        <taxon>Rodentia</taxon>
        <taxon>Myomorpha</taxon>
        <taxon>Muroidea</taxon>
        <taxon>Muridae</taxon>
        <taxon>Murinae</taxon>
        <taxon>Apodemus</taxon>
    </lineage>
</organism>
<accession>A0ABQ0EQZ5</accession>
<keyword evidence="12" id="KW-1185">Reference proteome</keyword>
<feature type="compositionally biased region" description="Basic and acidic residues" evidence="9">
    <location>
        <begin position="508"/>
        <end position="521"/>
    </location>
</feature>
<feature type="compositionally biased region" description="Basic and acidic residues" evidence="9">
    <location>
        <begin position="1058"/>
        <end position="1072"/>
    </location>
</feature>
<proteinExistence type="predicted"/>
<feature type="region of interest" description="Disordered" evidence="9">
    <location>
        <begin position="1"/>
        <end position="48"/>
    </location>
</feature>
<evidence type="ECO:0000256" key="7">
    <source>
        <dbReference type="ARBA" id="ARBA00023163"/>
    </source>
</evidence>
<dbReference type="Pfam" id="PF23170">
    <property type="entry name" value="bHLH_PER"/>
    <property type="match status" value="1"/>
</dbReference>
<dbReference type="InterPro" id="IPR057310">
    <property type="entry name" value="PER1-3_bHLH"/>
</dbReference>
<dbReference type="InterPro" id="IPR000014">
    <property type="entry name" value="PAS"/>
</dbReference>
<feature type="compositionally biased region" description="Polar residues" evidence="9">
    <location>
        <begin position="522"/>
        <end position="536"/>
    </location>
</feature>
<evidence type="ECO:0000256" key="6">
    <source>
        <dbReference type="ARBA" id="ARBA00023108"/>
    </source>
</evidence>